<dbReference type="CDD" id="cd00093">
    <property type="entry name" value="HTH_XRE"/>
    <property type="match status" value="1"/>
</dbReference>
<dbReference type="InterPro" id="IPR010982">
    <property type="entry name" value="Lambda_DNA-bd_dom_sf"/>
</dbReference>
<proteinExistence type="predicted"/>
<evidence type="ECO:0000256" key="2">
    <source>
        <dbReference type="SAM" id="SignalP"/>
    </source>
</evidence>
<evidence type="ECO:0000259" key="3">
    <source>
        <dbReference type="PROSITE" id="PS50943"/>
    </source>
</evidence>
<sequence>MPLATTLRLLALARGLNAADIATAIPRAGVETVSAWLRGEKSPGRDQIDALARTFGVPVGTLLSELASTFDPARTTGEHELLAAYRELDERQQGALLEVACAMAGATHRRARATVAPSPATPPRKPAARKPAAASPARPRGRGTSA</sequence>
<dbReference type="InterPro" id="IPR001387">
    <property type="entry name" value="Cro/C1-type_HTH"/>
</dbReference>
<keyword evidence="2" id="KW-0732">Signal</keyword>
<dbReference type="SMART" id="SM00530">
    <property type="entry name" value="HTH_XRE"/>
    <property type="match status" value="1"/>
</dbReference>
<name>A0A562M258_9GAMM</name>
<accession>A0A562M258</accession>
<protein>
    <recommendedName>
        <fullName evidence="3">HTH cro/C1-type domain-containing protein</fullName>
    </recommendedName>
</protein>
<dbReference type="Proteomes" id="UP000316471">
    <property type="component" value="Unassembled WGS sequence"/>
</dbReference>
<dbReference type="Gene3D" id="1.10.260.40">
    <property type="entry name" value="lambda repressor-like DNA-binding domains"/>
    <property type="match status" value="1"/>
</dbReference>
<organism evidence="4 5">
    <name type="scientific">Aerolutibacter ruishenii</name>
    <dbReference type="NCBI Taxonomy" id="686800"/>
    <lineage>
        <taxon>Bacteria</taxon>
        <taxon>Pseudomonadati</taxon>
        <taxon>Pseudomonadota</taxon>
        <taxon>Gammaproteobacteria</taxon>
        <taxon>Lysobacterales</taxon>
        <taxon>Lysobacteraceae</taxon>
        <taxon>Aerolutibacter</taxon>
    </lineage>
</organism>
<feature type="domain" description="HTH cro/C1-type" evidence="3">
    <location>
        <begin position="32"/>
        <end position="62"/>
    </location>
</feature>
<dbReference type="AlphaFoldDB" id="A0A562M258"/>
<dbReference type="GO" id="GO:0003677">
    <property type="term" value="F:DNA binding"/>
    <property type="evidence" value="ECO:0007669"/>
    <property type="project" value="InterPro"/>
</dbReference>
<dbReference type="PROSITE" id="PS50943">
    <property type="entry name" value="HTH_CROC1"/>
    <property type="match status" value="1"/>
</dbReference>
<feature type="chain" id="PRO_5022159056" description="HTH cro/C1-type domain-containing protein" evidence="2">
    <location>
        <begin position="19"/>
        <end position="146"/>
    </location>
</feature>
<reference evidence="4 5" key="1">
    <citation type="journal article" date="2015" name="Stand. Genomic Sci.">
        <title>Genomic Encyclopedia of Bacterial and Archaeal Type Strains, Phase III: the genomes of soil and plant-associated and newly described type strains.</title>
        <authorList>
            <person name="Whitman W.B."/>
            <person name="Woyke T."/>
            <person name="Klenk H.P."/>
            <person name="Zhou Y."/>
            <person name="Lilburn T.G."/>
            <person name="Beck B.J."/>
            <person name="De Vos P."/>
            <person name="Vandamme P."/>
            <person name="Eisen J.A."/>
            <person name="Garrity G."/>
            <person name="Hugenholtz P."/>
            <person name="Kyrpides N.C."/>
        </authorList>
    </citation>
    <scope>NUCLEOTIDE SEQUENCE [LARGE SCALE GENOMIC DNA]</scope>
    <source>
        <strain evidence="4 5">CGMCC 1.10136</strain>
    </source>
</reference>
<evidence type="ECO:0000256" key="1">
    <source>
        <dbReference type="SAM" id="MobiDB-lite"/>
    </source>
</evidence>
<feature type="signal peptide" evidence="2">
    <location>
        <begin position="1"/>
        <end position="18"/>
    </location>
</feature>
<dbReference type="RefSeq" id="WP_242006665.1">
    <property type="nucleotide sequence ID" value="NZ_VLKP01000001.1"/>
</dbReference>
<keyword evidence="5" id="KW-1185">Reference proteome</keyword>
<feature type="compositionally biased region" description="Low complexity" evidence="1">
    <location>
        <begin position="129"/>
        <end position="146"/>
    </location>
</feature>
<gene>
    <name evidence="4" type="ORF">IP93_00016</name>
</gene>
<evidence type="ECO:0000313" key="4">
    <source>
        <dbReference type="EMBL" id="TWI14025.1"/>
    </source>
</evidence>
<dbReference type="EMBL" id="VLKP01000001">
    <property type="protein sequence ID" value="TWI14025.1"/>
    <property type="molecule type" value="Genomic_DNA"/>
</dbReference>
<comment type="caution">
    <text evidence="4">The sequence shown here is derived from an EMBL/GenBank/DDBJ whole genome shotgun (WGS) entry which is preliminary data.</text>
</comment>
<evidence type="ECO:0000313" key="5">
    <source>
        <dbReference type="Proteomes" id="UP000316471"/>
    </source>
</evidence>
<feature type="region of interest" description="Disordered" evidence="1">
    <location>
        <begin position="109"/>
        <end position="146"/>
    </location>
</feature>
<dbReference type="SUPFAM" id="SSF47413">
    <property type="entry name" value="lambda repressor-like DNA-binding domains"/>
    <property type="match status" value="1"/>
</dbReference>